<dbReference type="AlphaFoldDB" id="A0A286XB04"/>
<evidence type="ECO:0000313" key="9">
    <source>
        <dbReference type="Ensembl" id="ENSCPOP00000022613.1"/>
    </source>
</evidence>
<dbReference type="FunFam" id="3.90.70.10:FF:000119">
    <property type="entry name" value="Ubiquitin specific peptidase 36"/>
    <property type="match status" value="1"/>
</dbReference>
<dbReference type="InterPro" id="IPR018200">
    <property type="entry name" value="USP_CS"/>
</dbReference>
<dbReference type="GO" id="GO:0005634">
    <property type="term" value="C:nucleus"/>
    <property type="evidence" value="ECO:0007669"/>
    <property type="project" value="TreeGrafter"/>
</dbReference>
<dbReference type="GO" id="GO:0004843">
    <property type="term" value="F:cysteine-type deubiquitinase activity"/>
    <property type="evidence" value="ECO:0007669"/>
    <property type="project" value="UniProtKB-EC"/>
</dbReference>
<keyword evidence="4" id="KW-0833">Ubl conjugation pathway</keyword>
<keyword evidence="5" id="KW-0378">Hydrolase</keyword>
<organism evidence="9 10">
    <name type="scientific">Cavia porcellus</name>
    <name type="common">Guinea pig</name>
    <dbReference type="NCBI Taxonomy" id="10141"/>
    <lineage>
        <taxon>Eukaryota</taxon>
        <taxon>Metazoa</taxon>
        <taxon>Chordata</taxon>
        <taxon>Craniata</taxon>
        <taxon>Vertebrata</taxon>
        <taxon>Euteleostomi</taxon>
        <taxon>Mammalia</taxon>
        <taxon>Eutheria</taxon>
        <taxon>Euarchontoglires</taxon>
        <taxon>Glires</taxon>
        <taxon>Rodentia</taxon>
        <taxon>Hystricomorpha</taxon>
        <taxon>Caviidae</taxon>
        <taxon>Cavia</taxon>
    </lineage>
</organism>
<evidence type="ECO:0000256" key="1">
    <source>
        <dbReference type="ARBA" id="ARBA00000707"/>
    </source>
</evidence>
<dbReference type="EC" id="3.4.19.12" evidence="2"/>
<protein>
    <recommendedName>
        <fullName evidence="2">ubiquitinyl hydrolase 1</fullName>
        <ecNumber evidence="2">3.4.19.12</ecNumber>
    </recommendedName>
</protein>
<accession>A0A286XB04</accession>
<dbReference type="Bgee" id="ENSCPOG00000037067">
    <property type="expression patterns" value="Expressed in testis"/>
</dbReference>
<feature type="region of interest" description="Disordered" evidence="7">
    <location>
        <begin position="61"/>
        <end position="84"/>
    </location>
</feature>
<evidence type="ECO:0000256" key="2">
    <source>
        <dbReference type="ARBA" id="ARBA00012759"/>
    </source>
</evidence>
<reference evidence="9" key="3">
    <citation type="submission" date="2025-09" db="UniProtKB">
        <authorList>
            <consortium name="Ensembl"/>
        </authorList>
    </citation>
    <scope>IDENTIFICATION</scope>
    <source>
        <strain evidence="9">2N</strain>
    </source>
</reference>
<dbReference type="PROSITE" id="PS00972">
    <property type="entry name" value="USP_1"/>
    <property type="match status" value="1"/>
</dbReference>
<dbReference type="PANTHER" id="PTHR24006:SF727">
    <property type="entry name" value="UBIQUITIN CARBOXYL-TERMINAL HYDROLASE 42"/>
    <property type="match status" value="1"/>
</dbReference>
<dbReference type="InterPro" id="IPR038765">
    <property type="entry name" value="Papain-like_cys_pep_sf"/>
</dbReference>
<dbReference type="InParanoid" id="A0A286XB04"/>
<dbReference type="InterPro" id="IPR050164">
    <property type="entry name" value="Peptidase_C19"/>
</dbReference>
<dbReference type="STRING" id="10141.ENSCPOP00000022613"/>
<evidence type="ECO:0000256" key="3">
    <source>
        <dbReference type="ARBA" id="ARBA00022670"/>
    </source>
</evidence>
<dbReference type="Pfam" id="PF00443">
    <property type="entry name" value="UCH"/>
    <property type="match status" value="1"/>
</dbReference>
<dbReference type="GeneTree" id="ENSGT00940000154596"/>
<dbReference type="Ensembl" id="ENSCPOT00000037523.1">
    <property type="protein sequence ID" value="ENSCPOP00000022613.1"/>
    <property type="gene ID" value="ENSCPOG00000037067.1"/>
</dbReference>
<comment type="catalytic activity">
    <reaction evidence="1">
        <text>Thiol-dependent hydrolysis of ester, thioester, amide, peptide and isopeptide bonds formed by the C-terminal Gly of ubiquitin (a 76-residue protein attached to proteins as an intracellular targeting signal).</text>
        <dbReference type="EC" id="3.4.19.12"/>
    </reaction>
</comment>
<evidence type="ECO:0000256" key="5">
    <source>
        <dbReference type="ARBA" id="ARBA00022801"/>
    </source>
</evidence>
<evidence type="ECO:0000256" key="7">
    <source>
        <dbReference type="SAM" id="MobiDB-lite"/>
    </source>
</evidence>
<reference evidence="10" key="1">
    <citation type="journal article" date="2011" name="Nature">
        <title>A high-resolution map of human evolutionary constraint using 29 mammals.</title>
        <authorList>
            <person name="Lindblad-Toh K."/>
            <person name="Garber M."/>
            <person name="Zuk O."/>
            <person name="Lin M.F."/>
            <person name="Parker B.J."/>
            <person name="Washietl S."/>
            <person name="Kheradpour P."/>
            <person name="Ernst J."/>
            <person name="Jordan G."/>
            <person name="Mauceli E."/>
            <person name="Ward L.D."/>
            <person name="Lowe C.B."/>
            <person name="Holloway A.K."/>
            <person name="Clamp M."/>
            <person name="Gnerre S."/>
            <person name="Alfoldi J."/>
            <person name="Beal K."/>
            <person name="Chang J."/>
            <person name="Clawson H."/>
            <person name="Cuff J."/>
            <person name="Di Palma F."/>
            <person name="Fitzgerald S."/>
            <person name="Flicek P."/>
            <person name="Guttman M."/>
            <person name="Hubisz M.J."/>
            <person name="Jaffe D.B."/>
            <person name="Jungreis I."/>
            <person name="Kent W.J."/>
            <person name="Kostka D."/>
            <person name="Lara M."/>
            <person name="Martins A.L."/>
            <person name="Massingham T."/>
            <person name="Moltke I."/>
            <person name="Raney B.J."/>
            <person name="Rasmussen M.D."/>
            <person name="Robinson J."/>
            <person name="Stark A."/>
            <person name="Vilella A.J."/>
            <person name="Wen J."/>
            <person name="Xie X."/>
            <person name="Zody M.C."/>
            <person name="Baldwin J."/>
            <person name="Bloom T."/>
            <person name="Chin C.W."/>
            <person name="Heiman D."/>
            <person name="Nicol R."/>
            <person name="Nusbaum C."/>
            <person name="Young S."/>
            <person name="Wilkinson J."/>
            <person name="Worley K.C."/>
            <person name="Kovar C.L."/>
            <person name="Muzny D.M."/>
            <person name="Gibbs R.A."/>
            <person name="Cree A."/>
            <person name="Dihn H.H."/>
            <person name="Fowler G."/>
            <person name="Jhangiani S."/>
            <person name="Joshi V."/>
            <person name="Lee S."/>
            <person name="Lewis L.R."/>
            <person name="Nazareth L.V."/>
            <person name="Okwuonu G."/>
            <person name="Santibanez J."/>
            <person name="Warren W.C."/>
            <person name="Mardis E.R."/>
            <person name="Weinstock G.M."/>
            <person name="Wilson R.K."/>
            <person name="Delehaunty K."/>
            <person name="Dooling D."/>
            <person name="Fronik C."/>
            <person name="Fulton L."/>
            <person name="Fulton B."/>
            <person name="Graves T."/>
            <person name="Minx P."/>
            <person name="Sodergren E."/>
            <person name="Birney E."/>
            <person name="Margulies E.H."/>
            <person name="Herrero J."/>
            <person name="Green E.D."/>
            <person name="Haussler D."/>
            <person name="Siepel A."/>
            <person name="Goldman N."/>
            <person name="Pollard K.S."/>
            <person name="Pedersen J.S."/>
            <person name="Lander E.S."/>
            <person name="Kellis M."/>
        </authorList>
    </citation>
    <scope>NUCLEOTIDE SEQUENCE [LARGE SCALE GENOMIC DNA]</scope>
    <source>
        <strain evidence="10">2N</strain>
    </source>
</reference>
<reference evidence="9" key="2">
    <citation type="submission" date="2025-08" db="UniProtKB">
        <authorList>
            <consortium name="Ensembl"/>
        </authorList>
    </citation>
    <scope>IDENTIFICATION</scope>
    <source>
        <strain evidence="9">2N</strain>
    </source>
</reference>
<dbReference type="PROSITE" id="PS50235">
    <property type="entry name" value="USP_3"/>
    <property type="match status" value="1"/>
</dbReference>
<keyword evidence="6" id="KW-0788">Thiol protease</keyword>
<evidence type="ECO:0000256" key="6">
    <source>
        <dbReference type="ARBA" id="ARBA00022807"/>
    </source>
</evidence>
<evidence type="ECO:0000256" key="4">
    <source>
        <dbReference type="ARBA" id="ARBA00022786"/>
    </source>
</evidence>
<dbReference type="GO" id="GO:0006508">
    <property type="term" value="P:proteolysis"/>
    <property type="evidence" value="ECO:0007669"/>
    <property type="project" value="UniProtKB-KW"/>
</dbReference>
<proteinExistence type="predicted"/>
<dbReference type="OMA" id="CIMETHV"/>
<dbReference type="VEuPathDB" id="HostDB:ENSCPOG00000037067"/>
<name>A0A286XB04_CAVPO</name>
<dbReference type="SUPFAM" id="SSF54001">
    <property type="entry name" value="Cysteine proteinases"/>
    <property type="match status" value="1"/>
</dbReference>
<dbReference type="InterPro" id="IPR028889">
    <property type="entry name" value="USP"/>
</dbReference>
<dbReference type="Gene3D" id="3.90.70.10">
    <property type="entry name" value="Cysteine proteinases"/>
    <property type="match status" value="1"/>
</dbReference>
<dbReference type="EMBL" id="AAKN02032219">
    <property type="status" value="NOT_ANNOTATED_CDS"/>
    <property type="molecule type" value="Genomic_DNA"/>
</dbReference>
<dbReference type="PANTHER" id="PTHR24006">
    <property type="entry name" value="UBIQUITIN CARBOXYL-TERMINAL HYDROLASE"/>
    <property type="match status" value="1"/>
</dbReference>
<evidence type="ECO:0000313" key="10">
    <source>
        <dbReference type="Proteomes" id="UP000005447"/>
    </source>
</evidence>
<keyword evidence="10" id="KW-1185">Reference proteome</keyword>
<evidence type="ECO:0000259" key="8">
    <source>
        <dbReference type="PROSITE" id="PS50235"/>
    </source>
</evidence>
<dbReference type="Proteomes" id="UP000005447">
    <property type="component" value="Unassembled WGS sequence"/>
</dbReference>
<feature type="region of interest" description="Disordered" evidence="7">
    <location>
        <begin position="1"/>
        <end position="30"/>
    </location>
</feature>
<feature type="domain" description="USP" evidence="8">
    <location>
        <begin position="107"/>
        <end position="215"/>
    </location>
</feature>
<sequence length="215" mass="23180">MTVFGRADSSDPSARQNQPRRSEAVSIGDMDTGSASWRAVSSLSDVSSHTLSLGPVPGAAYSDSAVSDRSEPSPPKDPGDGIALPQKILFPSEKICLKWQQTHGVGAGLQNLGNTCFANAALQCLTYTAPLANYMLSHEHSETCHAEGFCMMCIMQDHITQALNNPGDVIKPMFVINEMQRIASHFQIGEQEDAHEFLQHTVDAMQEACLSGSNE</sequence>
<dbReference type="GO" id="GO:0016579">
    <property type="term" value="P:protein deubiquitination"/>
    <property type="evidence" value="ECO:0007669"/>
    <property type="project" value="InterPro"/>
</dbReference>
<keyword evidence="3" id="KW-0645">Protease</keyword>
<dbReference type="InterPro" id="IPR001394">
    <property type="entry name" value="Peptidase_C19_UCH"/>
</dbReference>
<dbReference type="GO" id="GO:0042981">
    <property type="term" value="P:regulation of apoptotic process"/>
    <property type="evidence" value="ECO:0007669"/>
    <property type="project" value="TreeGrafter"/>
</dbReference>
<dbReference type="GO" id="GO:0005829">
    <property type="term" value="C:cytosol"/>
    <property type="evidence" value="ECO:0007669"/>
    <property type="project" value="TreeGrafter"/>
</dbReference>
<dbReference type="eggNOG" id="KOG1865">
    <property type="taxonomic scope" value="Eukaryota"/>
</dbReference>
<feature type="compositionally biased region" description="Polar residues" evidence="7">
    <location>
        <begin position="10"/>
        <end position="19"/>
    </location>
</feature>